<dbReference type="Gene3D" id="1.10.260.40">
    <property type="entry name" value="lambda repressor-like DNA-binding domains"/>
    <property type="match status" value="1"/>
</dbReference>
<comment type="caution">
    <text evidence="5">The sequence shown here is derived from an EMBL/GenBank/DDBJ whole genome shotgun (WGS) entry which is preliminary data.</text>
</comment>
<dbReference type="Pfam" id="PF00356">
    <property type="entry name" value="LacI"/>
    <property type="match status" value="1"/>
</dbReference>
<keyword evidence="3" id="KW-0804">Transcription</keyword>
<proteinExistence type="predicted"/>
<evidence type="ECO:0000256" key="2">
    <source>
        <dbReference type="ARBA" id="ARBA00023125"/>
    </source>
</evidence>
<dbReference type="InterPro" id="IPR000843">
    <property type="entry name" value="HTH_LacI"/>
</dbReference>
<keyword evidence="2" id="KW-0238">DNA-binding</keyword>
<accession>A0A369QET8</accession>
<evidence type="ECO:0000313" key="6">
    <source>
        <dbReference type="Proteomes" id="UP000253919"/>
    </source>
</evidence>
<dbReference type="EMBL" id="QASA01000001">
    <property type="protein sequence ID" value="RDC63431.1"/>
    <property type="molecule type" value="Genomic_DNA"/>
</dbReference>
<dbReference type="CDD" id="cd06267">
    <property type="entry name" value="PBP1_LacI_sugar_binding-like"/>
    <property type="match status" value="1"/>
</dbReference>
<dbReference type="OrthoDB" id="891936at2"/>
<evidence type="ECO:0000256" key="3">
    <source>
        <dbReference type="ARBA" id="ARBA00023163"/>
    </source>
</evidence>
<dbReference type="InterPro" id="IPR046335">
    <property type="entry name" value="LacI/GalR-like_sensor"/>
</dbReference>
<protein>
    <submittedName>
        <fullName evidence="5">HTH-type transcriptional regulator AscG</fullName>
    </submittedName>
</protein>
<dbReference type="InterPro" id="IPR028082">
    <property type="entry name" value="Peripla_BP_I"/>
</dbReference>
<dbReference type="SMART" id="SM00354">
    <property type="entry name" value="HTH_LACI"/>
    <property type="match status" value="1"/>
</dbReference>
<evidence type="ECO:0000313" key="5">
    <source>
        <dbReference type="EMBL" id="RDC63431.1"/>
    </source>
</evidence>
<evidence type="ECO:0000259" key="4">
    <source>
        <dbReference type="PROSITE" id="PS50932"/>
    </source>
</evidence>
<dbReference type="PANTHER" id="PTHR30146:SF109">
    <property type="entry name" value="HTH-TYPE TRANSCRIPTIONAL REGULATOR GALS"/>
    <property type="match status" value="1"/>
</dbReference>
<organism evidence="5 6">
    <name type="scientific">Adhaeribacter pallidiroseus</name>
    <dbReference type="NCBI Taxonomy" id="2072847"/>
    <lineage>
        <taxon>Bacteria</taxon>
        <taxon>Pseudomonadati</taxon>
        <taxon>Bacteroidota</taxon>
        <taxon>Cytophagia</taxon>
        <taxon>Cytophagales</taxon>
        <taxon>Hymenobacteraceae</taxon>
        <taxon>Adhaeribacter</taxon>
    </lineage>
</organism>
<reference evidence="5 6" key="1">
    <citation type="submission" date="2018-04" db="EMBL/GenBank/DDBJ databases">
        <title>Adhaeribacter sp. HMF7616 genome sequencing and assembly.</title>
        <authorList>
            <person name="Kang H."/>
            <person name="Kang J."/>
            <person name="Cha I."/>
            <person name="Kim H."/>
            <person name="Joh K."/>
        </authorList>
    </citation>
    <scope>NUCLEOTIDE SEQUENCE [LARGE SCALE GENOMIC DNA]</scope>
    <source>
        <strain evidence="5 6">HMF7616</strain>
    </source>
</reference>
<dbReference type="GO" id="GO:0003700">
    <property type="term" value="F:DNA-binding transcription factor activity"/>
    <property type="evidence" value="ECO:0007669"/>
    <property type="project" value="TreeGrafter"/>
</dbReference>
<dbReference type="AlphaFoldDB" id="A0A369QET8"/>
<dbReference type="Gene3D" id="3.40.50.2300">
    <property type="match status" value="2"/>
</dbReference>
<dbReference type="RefSeq" id="WP_115372731.1">
    <property type="nucleotide sequence ID" value="NZ_QASA01000001.1"/>
</dbReference>
<gene>
    <name evidence="5" type="ORF">AHMF7616_02034</name>
</gene>
<evidence type="ECO:0000256" key="1">
    <source>
        <dbReference type="ARBA" id="ARBA00023015"/>
    </source>
</evidence>
<dbReference type="PROSITE" id="PS50932">
    <property type="entry name" value="HTH_LACI_2"/>
    <property type="match status" value="1"/>
</dbReference>
<dbReference type="SUPFAM" id="SSF53822">
    <property type="entry name" value="Periplasmic binding protein-like I"/>
    <property type="match status" value="1"/>
</dbReference>
<name>A0A369QET8_9BACT</name>
<feature type="domain" description="HTH lacI-type" evidence="4">
    <location>
        <begin position="11"/>
        <end position="65"/>
    </location>
</feature>
<sequence length="391" mass="43718">MTHVPNPYKETTIIDIAKELNVSKSTVSRALKNHRSIGEATKKAVQDLAKKYNYHPNDIASSLSKRSTKTIGVIVPLLSHYYFSTVISGIEELAYKSGYKVIICQSAESYEREVIVSQTLLSSKVDGLLVSISRETKNYDHFKVFQEKNIPIIFFDRICPEIEASSVIINDYQGAFMAVEHLIKQGCRRIAHFAGPPLLLISQNRINGYKDALLAHNIPFDEELVIDCGPGLEQENGSQTAQQMLDAGLRPDAIFAFCDPIAIGAMVTLKKNKIKIPAEMAVVGFCNEPMDTVVEPPLSSLVQPAFQIGETAAAIFFQHIQDKTSPIEKRILSTELIVRESSLKKFKNFCNGNFESKKFCSNITQPVAHFKFFYQPCFLRLLFTIMVISPA</sequence>
<dbReference type="PANTHER" id="PTHR30146">
    <property type="entry name" value="LACI-RELATED TRANSCRIPTIONAL REPRESSOR"/>
    <property type="match status" value="1"/>
</dbReference>
<dbReference type="InterPro" id="IPR010982">
    <property type="entry name" value="Lambda_DNA-bd_dom_sf"/>
</dbReference>
<keyword evidence="6" id="KW-1185">Reference proteome</keyword>
<dbReference type="SUPFAM" id="SSF47413">
    <property type="entry name" value="lambda repressor-like DNA-binding domains"/>
    <property type="match status" value="1"/>
</dbReference>
<dbReference type="GO" id="GO:0000976">
    <property type="term" value="F:transcription cis-regulatory region binding"/>
    <property type="evidence" value="ECO:0007669"/>
    <property type="project" value="TreeGrafter"/>
</dbReference>
<dbReference type="Proteomes" id="UP000253919">
    <property type="component" value="Unassembled WGS sequence"/>
</dbReference>
<keyword evidence="1" id="KW-0805">Transcription regulation</keyword>
<dbReference type="CDD" id="cd01392">
    <property type="entry name" value="HTH_LacI"/>
    <property type="match status" value="1"/>
</dbReference>
<dbReference type="Pfam" id="PF13377">
    <property type="entry name" value="Peripla_BP_3"/>
    <property type="match status" value="1"/>
</dbReference>